<keyword evidence="1" id="KW-0472">Membrane</keyword>
<dbReference type="Proteomes" id="UP000004198">
    <property type="component" value="Unassembled WGS sequence"/>
</dbReference>
<feature type="transmembrane region" description="Helical" evidence="1">
    <location>
        <begin position="54"/>
        <end position="72"/>
    </location>
</feature>
<keyword evidence="4" id="KW-1185">Reference proteome</keyword>
<organism evidence="3 4">
    <name type="scientific">Clostridium carboxidivorans P7</name>
    <dbReference type="NCBI Taxonomy" id="536227"/>
    <lineage>
        <taxon>Bacteria</taxon>
        <taxon>Bacillati</taxon>
        <taxon>Bacillota</taxon>
        <taxon>Clostridia</taxon>
        <taxon>Eubacteriales</taxon>
        <taxon>Clostridiaceae</taxon>
        <taxon>Clostridium</taxon>
    </lineage>
</organism>
<gene>
    <name evidence="3" type="ORF">CcarbDRAFT_2425</name>
</gene>
<evidence type="ECO:0000313" key="3">
    <source>
        <dbReference type="EMBL" id="EET87156.1"/>
    </source>
</evidence>
<dbReference type="STRING" id="536227.Ccar_06775"/>
<feature type="transmembrane region" description="Helical" evidence="1">
    <location>
        <begin position="93"/>
        <end position="118"/>
    </location>
</feature>
<dbReference type="Pfam" id="PF02517">
    <property type="entry name" value="Rce1-like"/>
    <property type="match status" value="1"/>
</dbReference>
<comment type="caution">
    <text evidence="3">The sequence shown here is derived from an EMBL/GenBank/DDBJ whole genome shotgun (WGS) entry which is preliminary data.</text>
</comment>
<evidence type="ECO:0000259" key="2">
    <source>
        <dbReference type="Pfam" id="PF02517"/>
    </source>
</evidence>
<dbReference type="InterPro" id="IPR003675">
    <property type="entry name" value="Rce1/LyrA-like_dom"/>
</dbReference>
<name>C6PUF8_9CLOT</name>
<evidence type="ECO:0000256" key="1">
    <source>
        <dbReference type="SAM" id="Phobius"/>
    </source>
</evidence>
<feature type="transmembrane region" description="Helical" evidence="1">
    <location>
        <begin position="130"/>
        <end position="147"/>
    </location>
</feature>
<feature type="transmembrane region" description="Helical" evidence="1">
    <location>
        <begin position="12"/>
        <end position="34"/>
    </location>
</feature>
<keyword evidence="1" id="KW-0812">Transmembrane</keyword>
<dbReference type="KEGG" id="cck:Ccar_06775"/>
<dbReference type="GO" id="GO:0004175">
    <property type="term" value="F:endopeptidase activity"/>
    <property type="evidence" value="ECO:0007669"/>
    <property type="project" value="UniProtKB-ARBA"/>
</dbReference>
<dbReference type="AlphaFoldDB" id="C6PUF8"/>
<feature type="domain" description="CAAX prenyl protease 2/Lysostaphin resistance protein A-like" evidence="2">
    <location>
        <begin position="133"/>
        <end position="218"/>
    </location>
</feature>
<sequence>MNEKTKNLNGKAVIPTMSVLSIICLVVGISFIAIPYFTNGKNIKSALQTWSNFYIYYLAVILLVMLPFYLKDLKKRGVSPELLKKEIIDKNKLIGDILFGLLGGILTFIITVLIVSFTPIKGIGSGQKDLTPILIQFLTLVIIAPLVKEIVFRLYSKLFLEEKYGMLVSVLISNIIFGVFDWHTTGISFIAGLLWYAFYIKRRRLIVPIVAHGSVNLISIICSIIS</sequence>
<dbReference type="EMBL" id="ACVI01000036">
    <property type="protein sequence ID" value="EET87156.1"/>
    <property type="molecule type" value="Genomic_DNA"/>
</dbReference>
<dbReference type="PATRIC" id="fig|536227.13.peg.1427"/>
<evidence type="ECO:0000313" key="4">
    <source>
        <dbReference type="Proteomes" id="UP000004198"/>
    </source>
</evidence>
<proteinExistence type="predicted"/>
<dbReference type="RefSeq" id="WP_007061310.1">
    <property type="nucleotide sequence ID" value="NZ_ACVI01000036.1"/>
</dbReference>
<accession>C6PUF8</accession>
<protein>
    <submittedName>
        <fullName evidence="3">Abortive infection protein</fullName>
    </submittedName>
</protein>
<reference evidence="3 4" key="1">
    <citation type="submission" date="2009-06" db="EMBL/GenBank/DDBJ databases">
        <title>The draft genome of Clostridium carboxidivorans P7.</title>
        <authorList>
            <consortium name="US DOE Joint Genome Institute (JGI-PGF)"/>
            <person name="Lucas S."/>
            <person name="Copeland A."/>
            <person name="Lapidus A."/>
            <person name="Glavina del Rio T."/>
            <person name="Tice H."/>
            <person name="Bruce D."/>
            <person name="Goodwin L."/>
            <person name="Pitluck S."/>
            <person name="Larimer F."/>
            <person name="Land M.L."/>
            <person name="Hauser L."/>
            <person name="Hemme C.L."/>
        </authorList>
    </citation>
    <scope>NUCLEOTIDE SEQUENCE [LARGE SCALE GENOMIC DNA]</scope>
    <source>
        <strain evidence="3 4">P7</strain>
    </source>
</reference>
<keyword evidence="1" id="KW-1133">Transmembrane helix</keyword>
<feature type="transmembrane region" description="Helical" evidence="1">
    <location>
        <begin position="205"/>
        <end position="225"/>
    </location>
</feature>
<dbReference type="OrthoDB" id="4177129at2"/>
<feature type="transmembrane region" description="Helical" evidence="1">
    <location>
        <begin position="168"/>
        <end position="199"/>
    </location>
</feature>
<dbReference type="GO" id="GO:0080120">
    <property type="term" value="P:CAAX-box protein maturation"/>
    <property type="evidence" value="ECO:0007669"/>
    <property type="project" value="UniProtKB-ARBA"/>
</dbReference>